<dbReference type="RefSeq" id="WP_044663285.1">
    <property type="nucleotide sequence ID" value="NZ_CP018225.1"/>
</dbReference>
<keyword evidence="4" id="KW-1185">Reference proteome</keyword>
<feature type="chain" id="PRO_5009857790" description="Pentapeptide MXKDX repeat protein" evidence="2">
    <location>
        <begin position="22"/>
        <end position="94"/>
    </location>
</feature>
<accession>A0A1L4A0X8</accession>
<dbReference type="EMBL" id="CP018225">
    <property type="protein sequence ID" value="API61547.1"/>
    <property type="molecule type" value="Genomic_DNA"/>
</dbReference>
<dbReference type="KEGG" id="sphj:BSL82_19130"/>
<feature type="compositionally biased region" description="Basic and acidic residues" evidence="1">
    <location>
        <begin position="46"/>
        <end position="55"/>
    </location>
</feature>
<reference evidence="3 4" key="1">
    <citation type="submission" date="2016-11" db="EMBL/GenBank/DDBJ databases">
        <title>Complete Genome Sequence of alachlor-degrading Sphingomonas sp. strain JJ-A5.</title>
        <authorList>
            <person name="Lee H."/>
            <person name="Ka J.-O."/>
        </authorList>
    </citation>
    <scope>NUCLEOTIDE SEQUENCE [LARGE SCALE GENOMIC DNA]</scope>
    <source>
        <strain evidence="3 4">JJ-A5</strain>
        <plasmid evidence="4">phsl4</plasmid>
    </source>
</reference>
<evidence type="ECO:0000313" key="3">
    <source>
        <dbReference type="EMBL" id="API61547.1"/>
    </source>
</evidence>
<feature type="region of interest" description="Disordered" evidence="1">
    <location>
        <begin position="37"/>
        <end position="94"/>
    </location>
</feature>
<keyword evidence="3" id="KW-0614">Plasmid</keyword>
<evidence type="ECO:0000256" key="2">
    <source>
        <dbReference type="SAM" id="SignalP"/>
    </source>
</evidence>
<evidence type="ECO:0008006" key="5">
    <source>
        <dbReference type="Google" id="ProtNLM"/>
    </source>
</evidence>
<evidence type="ECO:0000256" key="1">
    <source>
        <dbReference type="SAM" id="MobiDB-lite"/>
    </source>
</evidence>
<evidence type="ECO:0000313" key="4">
    <source>
        <dbReference type="Proteomes" id="UP000182063"/>
    </source>
</evidence>
<keyword evidence="2" id="KW-0732">Signal</keyword>
<organism evidence="3 4">
    <name type="scientific">Tardibacter chloracetimidivorans</name>
    <dbReference type="NCBI Taxonomy" id="1921510"/>
    <lineage>
        <taxon>Bacteria</taxon>
        <taxon>Pseudomonadati</taxon>
        <taxon>Pseudomonadota</taxon>
        <taxon>Alphaproteobacteria</taxon>
        <taxon>Sphingomonadales</taxon>
        <taxon>Sphingomonadaceae</taxon>
        <taxon>Tardibacter</taxon>
    </lineage>
</organism>
<dbReference type="AlphaFoldDB" id="A0A1L4A0X8"/>
<dbReference type="Proteomes" id="UP000182063">
    <property type="component" value="Plasmid pHSL4"/>
</dbReference>
<geneLocation type="plasmid" evidence="4">
    <name>phsl4</name>
</geneLocation>
<dbReference type="OrthoDB" id="7595224at2"/>
<protein>
    <recommendedName>
        <fullName evidence="5">Pentapeptide MXKDX repeat protein</fullName>
    </recommendedName>
</protein>
<gene>
    <name evidence="3" type="ORF">BSL82_19130</name>
</gene>
<proteinExistence type="predicted"/>
<feature type="signal peptide" evidence="2">
    <location>
        <begin position="1"/>
        <end position="21"/>
    </location>
</feature>
<sequence length="94" mass="10369">MTKFLSIVAMSLLSIGSTANAQVRTNTNPVAQAHVAAETAKHAKHDKSEHCDAMEKSMGTNQLHSHAEEKGTIAQTPMNRQHADCRKMMRKNKK</sequence>
<name>A0A1L4A0X8_9SPHN</name>